<organism evidence="7 8">
    <name type="scientific">Sporothrix bragantina</name>
    <dbReference type="NCBI Taxonomy" id="671064"/>
    <lineage>
        <taxon>Eukaryota</taxon>
        <taxon>Fungi</taxon>
        <taxon>Dikarya</taxon>
        <taxon>Ascomycota</taxon>
        <taxon>Pezizomycotina</taxon>
        <taxon>Sordariomycetes</taxon>
        <taxon>Sordariomycetidae</taxon>
        <taxon>Ophiostomatales</taxon>
        <taxon>Ophiostomataceae</taxon>
        <taxon>Sporothrix</taxon>
    </lineage>
</organism>
<feature type="region of interest" description="Disordered" evidence="5">
    <location>
        <begin position="133"/>
        <end position="160"/>
    </location>
</feature>
<evidence type="ECO:0000256" key="1">
    <source>
        <dbReference type="ARBA" id="ARBA00011408"/>
    </source>
</evidence>
<dbReference type="EMBL" id="CAWUHC010000010">
    <property type="protein sequence ID" value="CAK7213647.1"/>
    <property type="molecule type" value="Genomic_DNA"/>
</dbReference>
<sequence length="851" mass="92100">MSSLRTWFRGSAPSSSKASREPSPAVSASTSMTAISGETSASSPAAAAAARELADMEDAMASTALLLNDDMEGAEARLRAHKDNSAFHLMGLGVSTFMRSVLGFEKEFMNEANARLLECETRAWEEMKKAQSAATGTTSSGWLGRSSTSTPTPSAGTLTGSIYPPGSEYALVHAESQIMLAVVAELHESLTEAIRGFYKLRKAFASLNTIIEAEAAYLRGETAHHTHGHGHGHGKTPSRSSTGRRMSYSEDPMPGAFDDKEFADLEAEVAAEEAAAAKGEALASKANGSDSPNAASGTAAASPGIENKTPSPTTASAAPSLSEKTAALSLKGTGGTPRTSSQISRSQTPTTASASAVTSAARARKRHLDTLTNPIDIFVHSGANLCFGLLLVLISMVPPAFSRLLSIVGFKGDRERGVRMLWQSTKFSNVYGGLAGLMLLVYYNGLIANADILPAEADIAELTNNEGKDSSEMEVVGYPKDRCHALLAHMRTLFPDSLLWVLEEARLLTTERRIKEAMKVLQGGGSDGKPRVAKMRQITALTKFELSIDAMCTMDWRLMSESFLACVELNTWSHALYYYNVGCAELELYRDAFHMAKALKEAGDVERANAAADMAAKHKKAAEMYLRKAPTMAGRKKFMARQMPFDVFVIRKLARWEERAKKHNIDLVDAVGVSPALEMAYLWGSAKKLPQDLLELALSKYLVWERCTADATVVAAFQAAPDESGIGSLCKAALLRAMGRLEEAQAVLDKELLVHDRVAFKGPTKDDYVLAAGHYEAAVILWLQASDPKYFPQGIDAVALDAYRHTKTNESLAMLDKVAKWETFVLDARIGMKLQTGLDSVKWLKEKKKWQ</sequence>
<feature type="compositionally biased region" description="Basic residues" evidence="5">
    <location>
        <begin position="225"/>
        <end position="236"/>
    </location>
</feature>
<keyword evidence="6" id="KW-0472">Membrane</keyword>
<evidence type="ECO:0000256" key="5">
    <source>
        <dbReference type="SAM" id="MobiDB-lite"/>
    </source>
</evidence>
<gene>
    <name evidence="7" type="primary">IML2</name>
    <name evidence="7" type="ORF">SBRCBS47491_001876</name>
</gene>
<evidence type="ECO:0000313" key="7">
    <source>
        <dbReference type="EMBL" id="CAK7213647.1"/>
    </source>
</evidence>
<keyword evidence="6" id="KW-1133">Transmembrane helix</keyword>
<evidence type="ECO:0000256" key="6">
    <source>
        <dbReference type="SAM" id="Phobius"/>
    </source>
</evidence>
<dbReference type="InterPro" id="IPR019412">
    <property type="entry name" value="IML2/TPR_39"/>
</dbReference>
<dbReference type="Proteomes" id="UP001642406">
    <property type="component" value="Unassembled WGS sequence"/>
</dbReference>
<feature type="transmembrane region" description="Helical" evidence="6">
    <location>
        <begin position="387"/>
        <end position="410"/>
    </location>
</feature>
<keyword evidence="8" id="KW-1185">Reference proteome</keyword>
<reference evidence="7 8" key="1">
    <citation type="submission" date="2024-01" db="EMBL/GenBank/DDBJ databases">
        <authorList>
            <person name="Allen C."/>
            <person name="Tagirdzhanova G."/>
        </authorList>
    </citation>
    <scope>NUCLEOTIDE SEQUENCE [LARGE SCALE GENOMIC DNA]</scope>
</reference>
<protein>
    <recommendedName>
        <fullName evidence="2">Inclusion body clearance protein IML2</fullName>
    </recommendedName>
    <alternativeName>
        <fullName evidence="3">Inclusion body clearance protein iml2</fullName>
    </alternativeName>
</protein>
<feature type="compositionally biased region" description="Low complexity" evidence="5">
    <location>
        <begin position="344"/>
        <end position="359"/>
    </location>
</feature>
<accession>A0ABP0B2E4</accession>
<comment type="function">
    <text evidence="4">Inclusion body (IB) resident protein that interacts strongly with lipid droplet (LD) proteins. Involved in LD-mediated IB clearing after protein folding stress, probably by enabling access to the IBs of an LD-stored soluble sterol derivative that acts as a chaperone in inclusion clearing.</text>
</comment>
<feature type="region of interest" description="Disordered" evidence="5">
    <location>
        <begin position="1"/>
        <end position="43"/>
    </location>
</feature>
<feature type="compositionally biased region" description="Polar residues" evidence="5">
    <location>
        <begin position="26"/>
        <end position="40"/>
    </location>
</feature>
<feature type="transmembrane region" description="Helical" evidence="6">
    <location>
        <begin position="430"/>
        <end position="448"/>
    </location>
</feature>
<proteinExistence type="predicted"/>
<keyword evidence="6" id="KW-0812">Transmembrane</keyword>
<feature type="region of interest" description="Disordered" evidence="5">
    <location>
        <begin position="224"/>
        <end position="258"/>
    </location>
</feature>
<comment type="subunit">
    <text evidence="1">Interacts with lipid droplet proteins.</text>
</comment>
<dbReference type="Pfam" id="PF10300">
    <property type="entry name" value="Iml2-TPR_39"/>
    <property type="match status" value="1"/>
</dbReference>
<name>A0ABP0B2E4_9PEZI</name>
<feature type="compositionally biased region" description="Polar residues" evidence="5">
    <location>
        <begin position="287"/>
        <end position="296"/>
    </location>
</feature>
<feature type="region of interest" description="Disordered" evidence="5">
    <location>
        <begin position="281"/>
        <end position="359"/>
    </location>
</feature>
<dbReference type="PANTHER" id="PTHR31859">
    <property type="entry name" value="TETRATRICOPEPTIDE REPEAT PROTEIN 39 FAMILY MEMBER"/>
    <property type="match status" value="1"/>
</dbReference>
<dbReference type="PANTHER" id="PTHR31859:SF1">
    <property type="entry name" value="TETRATRICOPEPTIDE REPEAT PROTEIN 39C"/>
    <property type="match status" value="1"/>
</dbReference>
<feature type="compositionally biased region" description="Low complexity" evidence="5">
    <location>
        <begin position="309"/>
        <end position="320"/>
    </location>
</feature>
<evidence type="ECO:0000256" key="3">
    <source>
        <dbReference type="ARBA" id="ARBA00019539"/>
    </source>
</evidence>
<evidence type="ECO:0000256" key="2">
    <source>
        <dbReference type="ARBA" id="ARBA00018424"/>
    </source>
</evidence>
<evidence type="ECO:0000256" key="4">
    <source>
        <dbReference type="ARBA" id="ARBA00043897"/>
    </source>
</evidence>
<comment type="caution">
    <text evidence="7">The sequence shown here is derived from an EMBL/GenBank/DDBJ whole genome shotgun (WGS) entry which is preliminary data.</text>
</comment>
<evidence type="ECO:0000313" key="8">
    <source>
        <dbReference type="Proteomes" id="UP001642406"/>
    </source>
</evidence>
<feature type="compositionally biased region" description="Low complexity" evidence="5">
    <location>
        <begin position="146"/>
        <end position="160"/>
    </location>
</feature>